<reference evidence="2 3" key="1">
    <citation type="submission" date="2015-04" db="EMBL/GenBank/DDBJ databases">
        <title>Complete Sequence for the Genome of the Thioalkalivibrio versutus D301.</title>
        <authorList>
            <person name="Mu T."/>
            <person name="Zhou J."/>
            <person name="Xu X."/>
        </authorList>
    </citation>
    <scope>NUCLEOTIDE SEQUENCE [LARGE SCALE GENOMIC DNA]</scope>
    <source>
        <strain evidence="2 3">D301</strain>
    </source>
</reference>
<dbReference type="PATRIC" id="fig|106634.4.peg.214"/>
<evidence type="ECO:0000256" key="1">
    <source>
        <dbReference type="SAM" id="MobiDB-lite"/>
    </source>
</evidence>
<sequence>MPGPGLTVVAWTLLALAGLALPGGTGTAEEMQVHTDPDSGLMTWHWQGEGLSLDLAQRLPDQTRAFFLGRGFDTEDATFIAGHCVFQGVLRNTDRSASATVDLRQWRSQTPNGAARPLPNRDWQDEWASREVPEVARIAFRWALFPGEHRFQPGDWLMGMIVFKHPPSTTFDLTVHWRQQTTPRQSTLPDLRCAGEPERDEAEP</sequence>
<evidence type="ECO:0000313" key="2">
    <source>
        <dbReference type="EMBL" id="AKJ94039.1"/>
    </source>
</evidence>
<dbReference type="KEGG" id="tvr:TVD_01050"/>
<feature type="region of interest" description="Disordered" evidence="1">
    <location>
        <begin position="180"/>
        <end position="204"/>
    </location>
</feature>
<dbReference type="Proteomes" id="UP000064201">
    <property type="component" value="Chromosome"/>
</dbReference>
<dbReference type="STRING" id="106634.TVD_01050"/>
<evidence type="ECO:0000313" key="3">
    <source>
        <dbReference type="Proteomes" id="UP000064201"/>
    </source>
</evidence>
<proteinExistence type="predicted"/>
<dbReference type="EMBL" id="CP011367">
    <property type="protein sequence ID" value="AKJ94039.1"/>
    <property type="molecule type" value="Genomic_DNA"/>
</dbReference>
<gene>
    <name evidence="2" type="ORF">TVD_01050</name>
</gene>
<organism evidence="2 3">
    <name type="scientific">Thioalkalivibrio versutus</name>
    <dbReference type="NCBI Taxonomy" id="106634"/>
    <lineage>
        <taxon>Bacteria</taxon>
        <taxon>Pseudomonadati</taxon>
        <taxon>Pseudomonadota</taxon>
        <taxon>Gammaproteobacteria</taxon>
        <taxon>Chromatiales</taxon>
        <taxon>Ectothiorhodospiraceae</taxon>
        <taxon>Thioalkalivibrio</taxon>
    </lineage>
</organism>
<accession>A0A0G3G0W8</accession>
<dbReference type="OrthoDB" id="5764209at2"/>
<name>A0A0G3G0W8_9GAMM</name>
<dbReference type="RefSeq" id="WP_047250577.1">
    <property type="nucleotide sequence ID" value="NZ_CP011367.1"/>
</dbReference>
<keyword evidence="3" id="KW-1185">Reference proteome</keyword>
<dbReference type="AlphaFoldDB" id="A0A0G3G0W8"/>
<protein>
    <submittedName>
        <fullName evidence="2">Uncharacterized protein</fullName>
    </submittedName>
</protein>